<evidence type="ECO:0000256" key="3">
    <source>
        <dbReference type="ARBA" id="ARBA00022989"/>
    </source>
</evidence>
<evidence type="ECO:0000256" key="4">
    <source>
        <dbReference type="ARBA" id="ARBA00023136"/>
    </source>
</evidence>
<dbReference type="GO" id="GO:0016020">
    <property type="term" value="C:membrane"/>
    <property type="evidence" value="ECO:0007669"/>
    <property type="project" value="UniProtKB-SubCell"/>
</dbReference>
<evidence type="ECO:0000256" key="1">
    <source>
        <dbReference type="ARBA" id="ARBA00004167"/>
    </source>
</evidence>
<dbReference type="Pfam" id="PF07946">
    <property type="entry name" value="CCDC47"/>
    <property type="match status" value="1"/>
</dbReference>
<dbReference type="EMBL" id="JABCKI010000244">
    <property type="protein sequence ID" value="KAG5651434.1"/>
    <property type="molecule type" value="Genomic_DNA"/>
</dbReference>
<dbReference type="GO" id="GO:0005783">
    <property type="term" value="C:endoplasmic reticulum"/>
    <property type="evidence" value="ECO:0007669"/>
    <property type="project" value="InterPro"/>
</dbReference>
<dbReference type="GO" id="GO:0005509">
    <property type="term" value="F:calcium ion binding"/>
    <property type="evidence" value="ECO:0007669"/>
    <property type="project" value="InterPro"/>
</dbReference>
<evidence type="ECO:0000313" key="5">
    <source>
        <dbReference type="EMBL" id="KAG5651434.1"/>
    </source>
</evidence>
<organism evidence="5 6">
    <name type="scientific">Sphagnurus paluster</name>
    <dbReference type="NCBI Taxonomy" id="117069"/>
    <lineage>
        <taxon>Eukaryota</taxon>
        <taxon>Fungi</taxon>
        <taxon>Dikarya</taxon>
        <taxon>Basidiomycota</taxon>
        <taxon>Agaricomycotina</taxon>
        <taxon>Agaricomycetes</taxon>
        <taxon>Agaricomycetidae</taxon>
        <taxon>Agaricales</taxon>
        <taxon>Tricholomatineae</taxon>
        <taxon>Lyophyllaceae</taxon>
        <taxon>Sphagnurus</taxon>
    </lineage>
</organism>
<keyword evidence="6" id="KW-1185">Reference proteome</keyword>
<accession>A0A9P7KIY9</accession>
<proteinExistence type="predicted"/>
<keyword evidence="4" id="KW-0472">Membrane</keyword>
<dbReference type="InterPro" id="IPR012879">
    <property type="entry name" value="CCDC47"/>
</dbReference>
<keyword evidence="3" id="KW-1133">Transmembrane helix</keyword>
<evidence type="ECO:0000313" key="6">
    <source>
        <dbReference type="Proteomes" id="UP000717328"/>
    </source>
</evidence>
<keyword evidence="2" id="KW-0812">Transmembrane</keyword>
<dbReference type="GO" id="GO:0032469">
    <property type="term" value="P:endoplasmic reticulum calcium ion homeostasis"/>
    <property type="evidence" value="ECO:0007669"/>
    <property type="project" value="InterPro"/>
</dbReference>
<comment type="subcellular location">
    <subcellularLocation>
        <location evidence="1">Membrane</location>
        <topology evidence="1">Single-pass membrane protein</topology>
    </subcellularLocation>
</comment>
<dbReference type="OrthoDB" id="10039147at2759"/>
<reference evidence="5" key="1">
    <citation type="submission" date="2021-02" db="EMBL/GenBank/DDBJ databases">
        <authorList>
            <person name="Nieuwenhuis M."/>
            <person name="Van De Peppel L.J.J."/>
        </authorList>
    </citation>
    <scope>NUCLEOTIDE SEQUENCE</scope>
    <source>
        <strain evidence="5">D49</strain>
    </source>
</reference>
<reference evidence="5" key="2">
    <citation type="submission" date="2021-10" db="EMBL/GenBank/DDBJ databases">
        <title>Phylogenomics reveals ancestral predisposition of the termite-cultivated fungus Termitomyces towards a domesticated lifestyle.</title>
        <authorList>
            <person name="Auxier B."/>
            <person name="Grum-Grzhimaylo A."/>
            <person name="Cardenas M.E."/>
            <person name="Lodge J.D."/>
            <person name="Laessoe T."/>
            <person name="Pedersen O."/>
            <person name="Smith M.E."/>
            <person name="Kuyper T.W."/>
            <person name="Franco-Molano E.A."/>
            <person name="Baroni T.J."/>
            <person name="Aanen D.K."/>
        </authorList>
    </citation>
    <scope>NUCLEOTIDE SEQUENCE</scope>
    <source>
        <strain evidence="5">D49</strain>
    </source>
</reference>
<dbReference type="PANTHER" id="PTHR12883">
    <property type="entry name" value="ADIPOCYTE-SPECIFIC PROTEIN 4-RELATED"/>
    <property type="match status" value="1"/>
</dbReference>
<gene>
    <name evidence="5" type="ORF">H0H81_008664</name>
</gene>
<evidence type="ECO:0000256" key="2">
    <source>
        <dbReference type="ARBA" id="ARBA00022692"/>
    </source>
</evidence>
<protein>
    <submittedName>
        <fullName evidence="5">Uncharacterized protein</fullName>
    </submittedName>
</protein>
<dbReference type="AlphaFoldDB" id="A0A9P7KIY9"/>
<dbReference type="PANTHER" id="PTHR12883:SF0">
    <property type="entry name" value="PAT COMPLEX SUBUNIT CCDC47"/>
    <property type="match status" value="1"/>
</dbReference>
<comment type="caution">
    <text evidence="5">The sequence shown here is derived from an EMBL/GenBank/DDBJ whole genome shotgun (WGS) entry which is preliminary data.</text>
</comment>
<name>A0A9P7KIY9_9AGAR</name>
<sequence>MASVLNTFLAGLTPPPHVNPPEYDGLEYRFNAHRAILETQFSKPQGKTGLTKDGYSDFFNFSTGRRNVVSLHTVFSLQPRHDLFQWLYQFGRTLIDLHYRPTDDVTLDFRLSPTALTQDFVWAVVAKSELLSIKADRWDLVRFRTLVSPLIFISPGTDIYQDHREPCSTAFAVCDVR</sequence>
<dbReference type="Proteomes" id="UP000717328">
    <property type="component" value="Unassembled WGS sequence"/>
</dbReference>